<keyword evidence="3" id="KW-1185">Reference proteome</keyword>
<keyword evidence="1" id="KW-1133">Transmembrane helix</keyword>
<feature type="transmembrane region" description="Helical" evidence="1">
    <location>
        <begin position="196"/>
        <end position="217"/>
    </location>
</feature>
<protein>
    <submittedName>
        <fullName evidence="2">ABC transporter permease subunit</fullName>
    </submittedName>
</protein>
<reference evidence="3" key="1">
    <citation type="journal article" date="2019" name="Int. J. Syst. Evol. Microbiol.">
        <title>The Global Catalogue of Microorganisms (GCM) 10K type strain sequencing project: providing services to taxonomists for standard genome sequencing and annotation.</title>
        <authorList>
            <consortium name="The Broad Institute Genomics Platform"/>
            <consortium name="The Broad Institute Genome Sequencing Center for Infectious Disease"/>
            <person name="Wu L."/>
            <person name="Ma J."/>
        </authorList>
    </citation>
    <scope>NUCLEOTIDE SEQUENCE [LARGE SCALE GENOMIC DNA]</scope>
    <source>
        <strain evidence="3">JCM 9092</strain>
    </source>
</reference>
<keyword evidence="1" id="KW-0812">Transmembrane</keyword>
<dbReference type="Proteomes" id="UP001501637">
    <property type="component" value="Unassembled WGS sequence"/>
</dbReference>
<evidence type="ECO:0000313" key="3">
    <source>
        <dbReference type="Proteomes" id="UP001501637"/>
    </source>
</evidence>
<name>A0ABP6NGF8_9ACTN</name>
<sequence>MSDGRKAPGGDGRKARGGDGRVLGTVHAEWTKLRTLPSTWWLLFAVVALTVLAGAATTASLTAGDCPVPADCHEDTVKLSLTGVWLGQGAVVVLAVLTMSGEYGTGTIRTTLTTEPGRVRLLAAKALVLCTLTAAASTVGVLGSLLAGRMLLSADGFATPGLTEGPTLRAAVGTVLYLTLAALIGLGAATALRDTATAVTAVLGLFYAFPLLAGLLADPDWQEYARGAAPATAGLAIQATVDLDQLPIGPWAGIGVLAAYAGAALLAGGSVLRMRDA</sequence>
<feature type="transmembrane region" description="Helical" evidence="1">
    <location>
        <begin position="168"/>
        <end position="189"/>
    </location>
</feature>
<dbReference type="EMBL" id="BAAAUG010000188">
    <property type="protein sequence ID" value="GAA3145742.1"/>
    <property type="molecule type" value="Genomic_DNA"/>
</dbReference>
<feature type="transmembrane region" description="Helical" evidence="1">
    <location>
        <begin position="251"/>
        <end position="272"/>
    </location>
</feature>
<comment type="caution">
    <text evidence="2">The sequence shown here is derived from an EMBL/GenBank/DDBJ whole genome shotgun (WGS) entry which is preliminary data.</text>
</comment>
<feature type="transmembrane region" description="Helical" evidence="1">
    <location>
        <begin position="40"/>
        <end position="63"/>
    </location>
</feature>
<proteinExistence type="predicted"/>
<organism evidence="2 3">
    <name type="scientific">Streptomyces rectiviolaceus</name>
    <dbReference type="NCBI Taxonomy" id="332591"/>
    <lineage>
        <taxon>Bacteria</taxon>
        <taxon>Bacillati</taxon>
        <taxon>Actinomycetota</taxon>
        <taxon>Actinomycetes</taxon>
        <taxon>Kitasatosporales</taxon>
        <taxon>Streptomycetaceae</taxon>
        <taxon>Streptomyces</taxon>
    </lineage>
</organism>
<gene>
    <name evidence="2" type="ORF">GCM10010449_76150</name>
</gene>
<feature type="transmembrane region" description="Helical" evidence="1">
    <location>
        <begin position="126"/>
        <end position="148"/>
    </location>
</feature>
<evidence type="ECO:0000256" key="1">
    <source>
        <dbReference type="SAM" id="Phobius"/>
    </source>
</evidence>
<keyword evidence="1" id="KW-0472">Membrane</keyword>
<dbReference type="Pfam" id="PF12730">
    <property type="entry name" value="ABC2_membrane_4"/>
    <property type="match status" value="1"/>
</dbReference>
<evidence type="ECO:0000313" key="2">
    <source>
        <dbReference type="EMBL" id="GAA3145742.1"/>
    </source>
</evidence>
<accession>A0ABP6NGF8</accession>
<feature type="transmembrane region" description="Helical" evidence="1">
    <location>
        <begin position="83"/>
        <end position="105"/>
    </location>
</feature>